<keyword evidence="2" id="KW-1185">Reference proteome</keyword>
<gene>
    <name evidence="1" type="ORF">PYW08_002952</name>
</gene>
<evidence type="ECO:0000313" key="2">
    <source>
        <dbReference type="Proteomes" id="UP001231649"/>
    </source>
</evidence>
<proteinExistence type="predicted"/>
<protein>
    <submittedName>
        <fullName evidence="1">Uncharacterized protein</fullName>
    </submittedName>
</protein>
<organism evidence="1 2">
    <name type="scientific">Mythimna loreyi</name>
    <dbReference type="NCBI Taxonomy" id="667449"/>
    <lineage>
        <taxon>Eukaryota</taxon>
        <taxon>Metazoa</taxon>
        <taxon>Ecdysozoa</taxon>
        <taxon>Arthropoda</taxon>
        <taxon>Hexapoda</taxon>
        <taxon>Insecta</taxon>
        <taxon>Pterygota</taxon>
        <taxon>Neoptera</taxon>
        <taxon>Endopterygota</taxon>
        <taxon>Lepidoptera</taxon>
        <taxon>Glossata</taxon>
        <taxon>Ditrysia</taxon>
        <taxon>Noctuoidea</taxon>
        <taxon>Noctuidae</taxon>
        <taxon>Noctuinae</taxon>
        <taxon>Hadenini</taxon>
        <taxon>Mythimna</taxon>
    </lineage>
</organism>
<reference evidence="1" key="1">
    <citation type="submission" date="2023-03" db="EMBL/GenBank/DDBJ databases">
        <title>Chromosome-level genomes of two armyworms, Mythimna separata and Mythimna loreyi, provide insights into the biosynthesis and reception of sex pheromones.</title>
        <authorList>
            <person name="Zhao H."/>
        </authorList>
    </citation>
    <scope>NUCLEOTIDE SEQUENCE</scope>
    <source>
        <strain evidence="1">BeijingLab</strain>
    </source>
</reference>
<evidence type="ECO:0000313" key="1">
    <source>
        <dbReference type="EMBL" id="KAJ8718715.1"/>
    </source>
</evidence>
<sequence length="247" mass="27462">MEAINRNITEMSNMFNQRMAQFEKDLQKSPSATSGSTSGLAADYAAFRAFIMQALNTLQQQVSFLAQGLDNIEMRGRRKILLLHGVAEQQGEETAQMVVQVVKQRLKIDLAASNIKRCHRMGRSTSHKPRPILFKLHDVALRDKVWFNKTKLKGSGITMSEFLTKARHSVFMAARDRFGVSQCWTSEGTVFVLDSKGSRHRITSFADLDGIAQQPEQASGQPESTVVQPVAQGRVAVAKAKRAVAKK</sequence>
<comment type="caution">
    <text evidence="1">The sequence shown here is derived from an EMBL/GenBank/DDBJ whole genome shotgun (WGS) entry which is preliminary data.</text>
</comment>
<accession>A0ACC2QLD2</accession>
<name>A0ACC2QLD2_9NEOP</name>
<dbReference type="EMBL" id="CM056789">
    <property type="protein sequence ID" value="KAJ8718715.1"/>
    <property type="molecule type" value="Genomic_DNA"/>
</dbReference>
<dbReference type="Proteomes" id="UP001231649">
    <property type="component" value="Chromosome 13"/>
</dbReference>